<evidence type="ECO:0000256" key="1">
    <source>
        <dbReference type="SAM" id="MobiDB-lite"/>
    </source>
</evidence>
<dbReference type="OMA" id="FNKRTIV"/>
<dbReference type="GO" id="GO:0003676">
    <property type="term" value="F:nucleic acid binding"/>
    <property type="evidence" value="ECO:0007669"/>
    <property type="project" value="InterPro"/>
</dbReference>
<dbReference type="InterPro" id="IPR012337">
    <property type="entry name" value="RNaseH-like_sf"/>
</dbReference>
<name>A0A151RU34_CAJCA</name>
<evidence type="ECO:0000313" key="4">
    <source>
        <dbReference type="Proteomes" id="UP000075243"/>
    </source>
</evidence>
<dbReference type="AlphaFoldDB" id="A0A151RU34"/>
<evidence type="ECO:0000313" key="3">
    <source>
        <dbReference type="EMBL" id="KYP46043.1"/>
    </source>
</evidence>
<dbReference type="EMBL" id="KQ483571">
    <property type="protein sequence ID" value="KYP46043.1"/>
    <property type="molecule type" value="Genomic_DNA"/>
</dbReference>
<dbReference type="Proteomes" id="UP000075243">
    <property type="component" value="Unassembled WGS sequence"/>
</dbReference>
<dbReference type="Gramene" id="C.cajan_28901.t">
    <property type="protein sequence ID" value="C.cajan_28901.t.cds1"/>
    <property type="gene ID" value="C.cajan_28901"/>
</dbReference>
<dbReference type="InterPro" id="IPR001584">
    <property type="entry name" value="Integrase_cat-core"/>
</dbReference>
<dbReference type="Pfam" id="PF25597">
    <property type="entry name" value="SH3_retrovirus"/>
    <property type="match status" value="1"/>
</dbReference>
<dbReference type="PANTHER" id="PTHR42648">
    <property type="entry name" value="TRANSPOSASE, PUTATIVE-RELATED"/>
    <property type="match status" value="1"/>
</dbReference>
<feature type="compositionally biased region" description="Basic and acidic residues" evidence="1">
    <location>
        <begin position="217"/>
        <end position="241"/>
    </location>
</feature>
<reference evidence="3" key="1">
    <citation type="journal article" date="2012" name="Nat. Biotechnol.">
        <title>Draft genome sequence of pigeonpea (Cajanus cajan), an orphan legume crop of resource-poor farmers.</title>
        <authorList>
            <person name="Varshney R.K."/>
            <person name="Chen W."/>
            <person name="Li Y."/>
            <person name="Bharti A.K."/>
            <person name="Saxena R.K."/>
            <person name="Schlueter J.A."/>
            <person name="Donoghue M.T."/>
            <person name="Azam S."/>
            <person name="Fan G."/>
            <person name="Whaley A.M."/>
            <person name="Farmer A.D."/>
            <person name="Sheridan J."/>
            <person name="Iwata A."/>
            <person name="Tuteja R."/>
            <person name="Penmetsa R.V."/>
            <person name="Wu W."/>
            <person name="Upadhyaya H.D."/>
            <person name="Yang S.P."/>
            <person name="Shah T."/>
            <person name="Saxena K.B."/>
            <person name="Michael T."/>
            <person name="McCombie W.R."/>
            <person name="Yang B."/>
            <person name="Zhang G."/>
            <person name="Yang H."/>
            <person name="Wang J."/>
            <person name="Spillane C."/>
            <person name="Cook D.R."/>
            <person name="May G.D."/>
            <person name="Xu X."/>
            <person name="Jackson S.A."/>
        </authorList>
    </citation>
    <scope>NUCLEOTIDE SEQUENCE [LARGE SCALE GENOMIC DNA]</scope>
</reference>
<feature type="domain" description="Integrase catalytic" evidence="2">
    <location>
        <begin position="1"/>
        <end position="126"/>
    </location>
</feature>
<gene>
    <name evidence="3" type="ORF">KK1_032427</name>
</gene>
<keyword evidence="4" id="KW-1185">Reference proteome</keyword>
<dbReference type="InterPro" id="IPR036397">
    <property type="entry name" value="RNaseH_sf"/>
</dbReference>
<dbReference type="InterPro" id="IPR057670">
    <property type="entry name" value="SH3_retrovirus"/>
</dbReference>
<dbReference type="Gene3D" id="3.30.420.10">
    <property type="entry name" value="Ribonuclease H-like superfamily/Ribonuclease H"/>
    <property type="match status" value="1"/>
</dbReference>
<dbReference type="GO" id="GO:0015074">
    <property type="term" value="P:DNA integration"/>
    <property type="evidence" value="ECO:0007669"/>
    <property type="project" value="InterPro"/>
</dbReference>
<feature type="region of interest" description="Disordered" evidence="1">
    <location>
        <begin position="208"/>
        <end position="241"/>
    </location>
</feature>
<organism evidence="3 4">
    <name type="scientific">Cajanus cajan</name>
    <name type="common">Pigeon pea</name>
    <name type="synonym">Cajanus indicus</name>
    <dbReference type="NCBI Taxonomy" id="3821"/>
    <lineage>
        <taxon>Eukaryota</taxon>
        <taxon>Viridiplantae</taxon>
        <taxon>Streptophyta</taxon>
        <taxon>Embryophyta</taxon>
        <taxon>Tracheophyta</taxon>
        <taxon>Spermatophyta</taxon>
        <taxon>Magnoliopsida</taxon>
        <taxon>eudicotyledons</taxon>
        <taxon>Gunneridae</taxon>
        <taxon>Pentapetalae</taxon>
        <taxon>rosids</taxon>
        <taxon>fabids</taxon>
        <taxon>Fabales</taxon>
        <taxon>Fabaceae</taxon>
        <taxon>Papilionoideae</taxon>
        <taxon>50 kb inversion clade</taxon>
        <taxon>NPAAA clade</taxon>
        <taxon>indigoferoid/millettioid clade</taxon>
        <taxon>Phaseoleae</taxon>
        <taxon>Cajanus</taxon>
    </lineage>
</organism>
<dbReference type="PANTHER" id="PTHR42648:SF21">
    <property type="entry name" value="CYSTEINE-RICH RLK (RECEPTOR-LIKE PROTEIN KINASE) 8"/>
    <property type="match status" value="1"/>
</dbReference>
<dbReference type="PROSITE" id="PS50994">
    <property type="entry name" value="INTEGRASE"/>
    <property type="match status" value="1"/>
</dbReference>
<sequence>MFLAIKSDAFNAFKKFAKLVQNEKNTNITSIRSDHEGEFQKVLFQKFCEECGIDHNFSAPRTPQQNGVVERKNRSLEELARTMLNETNLPKYFWVDAINTTCHVLNKFLIRPILKRTPYEIYKGMKPNISYLKVFGCKCFMLNNGKEQLGKFHAKVDEAIFLGYSTNSKAYRVFNKRTIVVEEFVNVVFDETNQQEIKKTEIEDLSELLDQPPLENEQSKLPKESESKETIEETSEHLPKK</sequence>
<accession>A0A151RU34</accession>
<protein>
    <submittedName>
        <fullName evidence="3">Retrovirus-related Pol polyprotein from transposon TNT 1-94</fullName>
    </submittedName>
</protein>
<proteinExistence type="predicted"/>
<evidence type="ECO:0000259" key="2">
    <source>
        <dbReference type="PROSITE" id="PS50994"/>
    </source>
</evidence>
<dbReference type="InterPro" id="IPR039537">
    <property type="entry name" value="Retrotran_Ty1/copia-like"/>
</dbReference>
<dbReference type="SUPFAM" id="SSF53098">
    <property type="entry name" value="Ribonuclease H-like"/>
    <property type="match status" value="1"/>
</dbReference>